<comment type="caution">
    <text evidence="1">The sequence shown here is derived from an EMBL/GenBank/DDBJ whole genome shotgun (WGS) entry which is preliminary data.</text>
</comment>
<reference evidence="1" key="1">
    <citation type="submission" date="2016-08" db="EMBL/GenBank/DDBJ databases">
        <authorList>
            <person name="Ngugi D.K."/>
            <person name="Miyake S."/>
            <person name="Stingl U."/>
        </authorList>
    </citation>
    <scope>NUCLEOTIDE SEQUENCE</scope>
    <source>
        <strain evidence="1">SCG-B11WGA-EpuloA1</strain>
    </source>
</reference>
<proteinExistence type="predicted"/>
<protein>
    <submittedName>
        <fullName evidence="1">Stage II sporulation protein R</fullName>
    </submittedName>
</protein>
<sequence length="207" mass="24210">MKAVHNLLYLGIIAILLNISLFFESKTFVEETSKILSENVLRFHILANSNTPQDQLLKENVRDAVLHFMEPKLRQVTSIEESRELIKQNFENIKQISKQVIADWGKDYKVHIEIAETKFPNKSYGDIIFPAGTYEACRILIGQATGENWWCVMYPPLCYVDAATGFHSLEGKQLLQTLNKEQYEIVSYQIENPYQIKFKILEWFRFR</sequence>
<name>A0ACC8XD18_9FIRM</name>
<accession>A0ACC8XD18</accession>
<gene>
    <name evidence="1" type="ORF">AN396_05165</name>
</gene>
<organism evidence="1 2">
    <name type="scientific">Candidatus Epulonipiscium fishelsonii</name>
    <dbReference type="NCBI Taxonomy" id="77094"/>
    <lineage>
        <taxon>Bacteria</taxon>
        <taxon>Bacillati</taxon>
        <taxon>Bacillota</taxon>
        <taxon>Clostridia</taxon>
        <taxon>Lachnospirales</taxon>
        <taxon>Lachnospiraceae</taxon>
        <taxon>Candidatus Epulonipiscium</taxon>
    </lineage>
</organism>
<evidence type="ECO:0000313" key="2">
    <source>
        <dbReference type="Proteomes" id="UP000188605"/>
    </source>
</evidence>
<dbReference type="EMBL" id="LJDB01000045">
    <property type="protein sequence ID" value="ONI40810.1"/>
    <property type="molecule type" value="Genomic_DNA"/>
</dbReference>
<evidence type="ECO:0000313" key="1">
    <source>
        <dbReference type="EMBL" id="ONI40810.1"/>
    </source>
</evidence>
<dbReference type="Proteomes" id="UP000188605">
    <property type="component" value="Unassembled WGS sequence"/>
</dbReference>
<keyword evidence="2" id="KW-1185">Reference proteome</keyword>